<dbReference type="EMBL" id="AGYG01000019">
    <property type="protein sequence ID" value="ENZ38067.1"/>
    <property type="molecule type" value="Genomic_DNA"/>
</dbReference>
<dbReference type="Proteomes" id="UP000013041">
    <property type="component" value="Unassembled WGS sequence"/>
</dbReference>
<organism evidence="1 2">
    <name type="scientific">Enterocloster bolteae 90B8</name>
    <dbReference type="NCBI Taxonomy" id="997897"/>
    <lineage>
        <taxon>Bacteria</taxon>
        <taxon>Bacillati</taxon>
        <taxon>Bacillota</taxon>
        <taxon>Clostridia</taxon>
        <taxon>Lachnospirales</taxon>
        <taxon>Lachnospiraceae</taxon>
        <taxon>Enterocloster</taxon>
    </lineage>
</organism>
<comment type="caution">
    <text evidence="1">The sequence shown here is derived from an EMBL/GenBank/DDBJ whole genome shotgun (WGS) entry which is preliminary data.</text>
</comment>
<accession>R0B1A8</accession>
<reference evidence="1 2" key="1">
    <citation type="submission" date="2013-01" db="EMBL/GenBank/DDBJ databases">
        <title>The Genome Sequence of Clostridium bolteae 90B8.</title>
        <authorList>
            <consortium name="The Broad Institute Genome Sequencing Platform"/>
            <person name="Earl A."/>
            <person name="Ward D."/>
            <person name="Feldgarden M."/>
            <person name="Gevers D."/>
            <person name="Courvalin P."/>
            <person name="Lambert T."/>
            <person name="Walker B."/>
            <person name="Young S.K."/>
            <person name="Zeng Q."/>
            <person name="Gargeya S."/>
            <person name="Fitzgerald M."/>
            <person name="Haas B."/>
            <person name="Abouelleil A."/>
            <person name="Alvarado L."/>
            <person name="Arachchi H.M."/>
            <person name="Berlin A.M."/>
            <person name="Chapman S.B."/>
            <person name="Dewar J."/>
            <person name="Goldberg J."/>
            <person name="Griggs A."/>
            <person name="Gujja S."/>
            <person name="Hansen M."/>
            <person name="Howarth C."/>
            <person name="Imamovic A."/>
            <person name="Larimer J."/>
            <person name="McCowan C."/>
            <person name="Murphy C."/>
            <person name="Neiman D."/>
            <person name="Pearson M."/>
            <person name="Priest M."/>
            <person name="Roberts A."/>
            <person name="Saif S."/>
            <person name="Shea T."/>
            <person name="Sisk P."/>
            <person name="Sykes S."/>
            <person name="Wortman J."/>
            <person name="Nusbaum C."/>
            <person name="Birren B."/>
        </authorList>
    </citation>
    <scope>NUCLEOTIDE SEQUENCE [LARGE SCALE GENOMIC DNA]</scope>
    <source>
        <strain evidence="1 2">90B8</strain>
    </source>
</reference>
<sequence length="103" mass="12406">MKNKLEFLKQDRKVNDTFINKLELVGFDVNYGSFGYWSHEPYIKIGRDIVWLVSTECDNNNTYCTYRYQNEVIKDIYRVVKEQKKLAEDSDQMVNEFFEKLSK</sequence>
<name>R0B1A8_9FIRM</name>
<evidence type="ECO:0000313" key="2">
    <source>
        <dbReference type="Proteomes" id="UP000013041"/>
    </source>
</evidence>
<gene>
    <name evidence="1" type="ORF">HMPREF1097_02649</name>
</gene>
<dbReference type="AlphaFoldDB" id="R0B1A8"/>
<evidence type="ECO:0000313" key="1">
    <source>
        <dbReference type="EMBL" id="ENZ38067.1"/>
    </source>
</evidence>
<protein>
    <submittedName>
        <fullName evidence="1">Uncharacterized protein</fullName>
    </submittedName>
</protein>
<proteinExistence type="predicted"/>
<dbReference type="HOGENOM" id="CLU_2258810_0_0_9"/>
<dbReference type="RefSeq" id="WP_002572359.1">
    <property type="nucleotide sequence ID" value="NZ_KB851154.1"/>
</dbReference>
<dbReference type="PATRIC" id="fig|997897.5.peg.2817"/>